<evidence type="ECO:0000313" key="5">
    <source>
        <dbReference type="Proteomes" id="UP000271590"/>
    </source>
</evidence>
<dbReference type="InterPro" id="IPR029069">
    <property type="entry name" value="HotDog_dom_sf"/>
</dbReference>
<name>A0A3P3E162_9BURK</name>
<dbReference type="Gene3D" id="3.10.129.10">
    <property type="entry name" value="Hotdog Thioesterase"/>
    <property type="match status" value="1"/>
</dbReference>
<evidence type="ECO:0000313" key="3">
    <source>
        <dbReference type="EMBL" id="RSZ30853.1"/>
    </source>
</evidence>
<sequence>MVEFEPAAGAPVEPGYRFSRTHTFDEEQVRAFALAAGDENPLHHDAAFARGTRFGGMIASGTHTTSLLMGLTATHFAKKGNVLGINFSVDLLRPVLASETVLIEWSVSSIAARPRGGSIIELQGCMKGSDDRTRVLAHGTVLLTSGE</sequence>
<feature type="domain" description="MaoC-like" evidence="1">
    <location>
        <begin position="12"/>
        <end position="108"/>
    </location>
</feature>
<dbReference type="EMBL" id="RXFQ01000018">
    <property type="protein sequence ID" value="RSZ30853.1"/>
    <property type="molecule type" value="Genomic_DNA"/>
</dbReference>
<dbReference type="SUPFAM" id="SSF54637">
    <property type="entry name" value="Thioesterase/thiol ester dehydrase-isomerase"/>
    <property type="match status" value="1"/>
</dbReference>
<gene>
    <name evidence="2" type="ORF">EH244_31330</name>
    <name evidence="3" type="ORF">EJO66_25840</name>
</gene>
<dbReference type="EMBL" id="RQXU01000044">
    <property type="protein sequence ID" value="RRH79964.1"/>
    <property type="molecule type" value="Genomic_DNA"/>
</dbReference>
<reference evidence="2 5" key="1">
    <citation type="submission" date="2018-11" db="EMBL/GenBank/DDBJ databases">
        <title>The genome of Variovorax sp T529.</title>
        <authorList>
            <person name="Gao J."/>
        </authorList>
    </citation>
    <scope>NUCLEOTIDE SEQUENCE [LARGE SCALE GENOMIC DNA]</scope>
    <source>
        <strain evidence="2 5">T529</strain>
    </source>
</reference>
<dbReference type="InterPro" id="IPR002539">
    <property type="entry name" value="MaoC-like_dom"/>
</dbReference>
<evidence type="ECO:0000259" key="1">
    <source>
        <dbReference type="Pfam" id="PF01575"/>
    </source>
</evidence>
<accession>A0A3P3E162</accession>
<dbReference type="InterPro" id="IPR050965">
    <property type="entry name" value="UPF0336/Enoyl-CoA_hydratase"/>
</dbReference>
<dbReference type="PANTHER" id="PTHR43437:SF3">
    <property type="entry name" value="HYDROXYACYL-THIOESTER DEHYDRATASE TYPE 2, MITOCHONDRIAL"/>
    <property type="match status" value="1"/>
</dbReference>
<organism evidence="2 5">
    <name type="scientific">Variovorax beijingensis</name>
    <dbReference type="NCBI Taxonomy" id="2496117"/>
    <lineage>
        <taxon>Bacteria</taxon>
        <taxon>Pseudomonadati</taxon>
        <taxon>Pseudomonadota</taxon>
        <taxon>Betaproteobacteria</taxon>
        <taxon>Burkholderiales</taxon>
        <taxon>Comamonadaceae</taxon>
        <taxon>Variovorax</taxon>
    </lineage>
</organism>
<evidence type="ECO:0000313" key="2">
    <source>
        <dbReference type="EMBL" id="RRH79964.1"/>
    </source>
</evidence>
<dbReference type="RefSeq" id="WP_124962181.1">
    <property type="nucleotide sequence ID" value="NZ_RQXU01000044.1"/>
</dbReference>
<reference evidence="3 4" key="2">
    <citation type="submission" date="2018-12" db="EMBL/GenBank/DDBJ databases">
        <title>The genome sequences of strain 502.</title>
        <authorList>
            <person name="Gao J."/>
            <person name="Sun J."/>
        </authorList>
    </citation>
    <scope>NUCLEOTIDE SEQUENCE [LARGE SCALE GENOMIC DNA]</scope>
    <source>
        <strain evidence="3 4">502</strain>
    </source>
</reference>
<dbReference type="CDD" id="cd03441">
    <property type="entry name" value="R_hydratase_like"/>
    <property type="match status" value="1"/>
</dbReference>
<protein>
    <submittedName>
        <fullName evidence="2">Dehydratase</fullName>
    </submittedName>
</protein>
<keyword evidence="4" id="KW-1185">Reference proteome</keyword>
<comment type="caution">
    <text evidence="2">The sequence shown here is derived from an EMBL/GenBank/DDBJ whole genome shotgun (WGS) entry which is preliminary data.</text>
</comment>
<dbReference type="PANTHER" id="PTHR43437">
    <property type="entry name" value="HYDROXYACYL-THIOESTER DEHYDRATASE TYPE 2, MITOCHONDRIAL-RELATED"/>
    <property type="match status" value="1"/>
</dbReference>
<proteinExistence type="predicted"/>
<dbReference type="GO" id="GO:0006633">
    <property type="term" value="P:fatty acid biosynthetic process"/>
    <property type="evidence" value="ECO:0007669"/>
    <property type="project" value="TreeGrafter"/>
</dbReference>
<dbReference type="Proteomes" id="UP000271590">
    <property type="component" value="Unassembled WGS sequence"/>
</dbReference>
<evidence type="ECO:0000313" key="4">
    <source>
        <dbReference type="Proteomes" id="UP000271137"/>
    </source>
</evidence>
<dbReference type="GO" id="GO:0019171">
    <property type="term" value="F:(3R)-hydroxyacyl-[acyl-carrier-protein] dehydratase activity"/>
    <property type="evidence" value="ECO:0007669"/>
    <property type="project" value="TreeGrafter"/>
</dbReference>
<dbReference type="AlphaFoldDB" id="A0A3P3E162"/>
<dbReference type="Pfam" id="PF01575">
    <property type="entry name" value="MaoC_dehydratas"/>
    <property type="match status" value="1"/>
</dbReference>
<dbReference type="Proteomes" id="UP000271137">
    <property type="component" value="Unassembled WGS sequence"/>
</dbReference>